<evidence type="ECO:0000313" key="1">
    <source>
        <dbReference type="EMBL" id="KAI2382207.1"/>
    </source>
</evidence>
<proteinExistence type="predicted"/>
<dbReference type="EMBL" id="JALBCA010000138">
    <property type="protein sequence ID" value="KAI2382207.1"/>
    <property type="molecule type" value="Genomic_DNA"/>
</dbReference>
<gene>
    <name evidence="1" type="ORF">LOY88_006241</name>
</gene>
<reference evidence="1" key="1">
    <citation type="journal article" date="2022" name="bioRxiv">
        <title>Population genetic analysis of Ophidiomyces ophidiicola, the causative agent of snake fungal disease, indicates recent introductions to the USA.</title>
        <authorList>
            <person name="Ladner J.T."/>
            <person name="Palmer J.M."/>
            <person name="Ettinger C.L."/>
            <person name="Stajich J.E."/>
            <person name="Farrell T.M."/>
            <person name="Glorioso B.M."/>
            <person name="Lawson B."/>
            <person name="Price S.J."/>
            <person name="Stengle A.G."/>
            <person name="Grear D.A."/>
            <person name="Lorch J.M."/>
        </authorList>
    </citation>
    <scope>NUCLEOTIDE SEQUENCE</scope>
    <source>
        <strain evidence="1">NWHC 24266-5</strain>
    </source>
</reference>
<comment type="caution">
    <text evidence="1">The sequence shown here is derived from an EMBL/GenBank/DDBJ whole genome shotgun (WGS) entry which is preliminary data.</text>
</comment>
<accession>A0ACB8UNL4</accession>
<organism evidence="1">
    <name type="scientific">Ophidiomyces ophidiicola</name>
    <dbReference type="NCBI Taxonomy" id="1387563"/>
    <lineage>
        <taxon>Eukaryota</taxon>
        <taxon>Fungi</taxon>
        <taxon>Dikarya</taxon>
        <taxon>Ascomycota</taxon>
        <taxon>Pezizomycotina</taxon>
        <taxon>Eurotiomycetes</taxon>
        <taxon>Eurotiomycetidae</taxon>
        <taxon>Onygenales</taxon>
        <taxon>Onygenaceae</taxon>
        <taxon>Ophidiomyces</taxon>
    </lineage>
</organism>
<name>A0ACB8UNL4_9EURO</name>
<protein>
    <submittedName>
        <fullName evidence="1">Uncharacterized protein</fullName>
    </submittedName>
</protein>
<sequence>MPPSTRSRSTGTFDSFSRRGKPTVEISLKDEQLARISTYTSLDAIQGDVTLTTDSDVRFDQLCITFVGTSHTVIERPGYAGPTIGQSSAFHTFLKLQQPIDETQYPQPRILEAGRRYTFPFTFVVPERLLPHACRHCVNHRLVHAAHTHLPPSLGDPMLAGRGSKLLDDMCPQMCQVQYQIRARLIRFEQADFAPKTIVDVGKKVRIIPATDEEPPLDVSGDSREFCMRKEKTVKKGALRKRTGRIAIAAAQPKAFRLPPVRSAISETTQPSTMVKLHIRFDPENELQAPPRLGSLWTKLRVNTFYSTAPSSDFPVKSSGIAWDLHQGVYSDSVCLASRCVASASWEKHTQSPSASPCDSRRSSINSTCTTASSFLPGPTACFAGKMYYTATVLVPISLPAHKTYMPTFHSCLTSRTYSLNICLSFNPPNVGPFTTHQTLSLRIPVQVTGAESLAEAVSRGEEANADLVDEFFTPRTLTPPPHEYVEQARFDRMIRPSDMVSAPPEYVPPPLLGRGFGSVAVA</sequence>